<proteinExistence type="predicted"/>
<keyword evidence="2" id="KW-1185">Reference proteome</keyword>
<protein>
    <submittedName>
        <fullName evidence="1">Uncharacterized protein</fullName>
    </submittedName>
</protein>
<dbReference type="EMBL" id="JAUKTV010000006">
    <property type="protein sequence ID" value="KAK0736789.1"/>
    <property type="molecule type" value="Genomic_DNA"/>
</dbReference>
<gene>
    <name evidence="1" type="ORF">B0T21DRAFT_411933</name>
</gene>
<dbReference type="AlphaFoldDB" id="A0AA40ECW9"/>
<sequence length="174" mass="19194">MTWGAYWSPLLNRGGLFIERALTCTDHISTPEDFRISIFCGCSLADDVIEGCGRSTIAITRYRSDANVDGDCISLAWLMEISLASSNTEGTAILEGITQVGQEVTEIFTSRNIPVEKLPKDKLIVDLYSDGESVIVIVEQTKMKMANHKSTTGRQFKFQANAGLAKHLSFKIIK</sequence>
<reference evidence="1" key="1">
    <citation type="submission" date="2023-06" db="EMBL/GenBank/DDBJ databases">
        <title>Genome-scale phylogeny and comparative genomics of the fungal order Sordariales.</title>
        <authorList>
            <consortium name="Lawrence Berkeley National Laboratory"/>
            <person name="Hensen N."/>
            <person name="Bonometti L."/>
            <person name="Westerberg I."/>
            <person name="Brannstrom I.O."/>
            <person name="Guillou S."/>
            <person name="Cros-Aarteil S."/>
            <person name="Calhoun S."/>
            <person name="Haridas S."/>
            <person name="Kuo A."/>
            <person name="Mondo S."/>
            <person name="Pangilinan J."/>
            <person name="Riley R."/>
            <person name="Labutti K."/>
            <person name="Andreopoulos B."/>
            <person name="Lipzen A."/>
            <person name="Chen C."/>
            <person name="Yanf M."/>
            <person name="Daum C."/>
            <person name="Ng V."/>
            <person name="Clum A."/>
            <person name="Steindorff A."/>
            <person name="Ohm R."/>
            <person name="Martin F."/>
            <person name="Silar P."/>
            <person name="Natvig D."/>
            <person name="Lalanne C."/>
            <person name="Gautier V."/>
            <person name="Ament-Velasquez S.L."/>
            <person name="Kruys A."/>
            <person name="Hutchinson M.I."/>
            <person name="Powell A.J."/>
            <person name="Barry K."/>
            <person name="Miller A.N."/>
            <person name="Grigoriev I.V."/>
            <person name="Debuchy R."/>
            <person name="Gladieux P."/>
            <person name="Thoren M.H."/>
            <person name="Johannesson H."/>
        </authorList>
    </citation>
    <scope>NUCLEOTIDE SEQUENCE</scope>
    <source>
        <strain evidence="1">CBS 540.89</strain>
    </source>
</reference>
<comment type="caution">
    <text evidence="1">The sequence shown here is derived from an EMBL/GenBank/DDBJ whole genome shotgun (WGS) entry which is preliminary data.</text>
</comment>
<accession>A0AA40ECW9</accession>
<evidence type="ECO:0000313" key="1">
    <source>
        <dbReference type="EMBL" id="KAK0736789.1"/>
    </source>
</evidence>
<name>A0AA40ECW9_9PEZI</name>
<organism evidence="1 2">
    <name type="scientific">Apiosordaria backusii</name>
    <dbReference type="NCBI Taxonomy" id="314023"/>
    <lineage>
        <taxon>Eukaryota</taxon>
        <taxon>Fungi</taxon>
        <taxon>Dikarya</taxon>
        <taxon>Ascomycota</taxon>
        <taxon>Pezizomycotina</taxon>
        <taxon>Sordariomycetes</taxon>
        <taxon>Sordariomycetidae</taxon>
        <taxon>Sordariales</taxon>
        <taxon>Lasiosphaeriaceae</taxon>
        <taxon>Apiosordaria</taxon>
    </lineage>
</organism>
<evidence type="ECO:0000313" key="2">
    <source>
        <dbReference type="Proteomes" id="UP001172159"/>
    </source>
</evidence>
<dbReference type="Proteomes" id="UP001172159">
    <property type="component" value="Unassembled WGS sequence"/>
</dbReference>